<dbReference type="Gene3D" id="1.10.10.10">
    <property type="entry name" value="Winged helix-like DNA-binding domain superfamily/Winged helix DNA-binding domain"/>
    <property type="match status" value="1"/>
</dbReference>
<evidence type="ECO:0000313" key="7">
    <source>
        <dbReference type="Proteomes" id="UP000092649"/>
    </source>
</evidence>
<dbReference type="PANTHER" id="PTHR30419:SF28">
    <property type="entry name" value="HTH-TYPE TRANSCRIPTIONAL REGULATOR BSDA"/>
    <property type="match status" value="1"/>
</dbReference>
<dbReference type="AlphaFoldDB" id="A0A1A7NV21"/>
<dbReference type="Proteomes" id="UP000092649">
    <property type="component" value="Unassembled WGS sequence"/>
</dbReference>
<name>A0A1A7NV21_9PAST</name>
<dbReference type="PATRIC" id="fig|505341.3.peg.1457"/>
<dbReference type="EMBL" id="JTJL01000037">
    <property type="protein sequence ID" value="OBW93543.1"/>
    <property type="molecule type" value="Genomic_DNA"/>
</dbReference>
<dbReference type="OrthoDB" id="8479357at2"/>
<dbReference type="SUPFAM" id="SSF46785">
    <property type="entry name" value="Winged helix' DNA-binding domain"/>
    <property type="match status" value="1"/>
</dbReference>
<evidence type="ECO:0000256" key="4">
    <source>
        <dbReference type="ARBA" id="ARBA00023163"/>
    </source>
</evidence>
<sequence length="295" mass="32935">MDAIKCEAFIYSARLGSMTEAAEVLNYTQSGITRMINSLENEIGFPLFIRSKKGVSLTENGKEMMPVLTEIVNAHRNAKQAASDIRGIIKGTVTVGSYFSISAMIMPMVISQFKALFPGIKIRIQEGGNTEMAKWLNEGSVDCCFCAKPLDTVVCDWQPIFEDEMVVWLPKDHTMATKSSFPIKDLEQWSFIHTSPEQDTDQDRLISRFGLKMNEVYTTKDGFSTYNMVAAGLGISFNQRLISTQWNKSIVEIPFEPRQYVSLGIAVPSMEMTSPATKKFIDCIKMVTNSIKNGG</sequence>
<reference evidence="6 7" key="1">
    <citation type="submission" date="2014-11" db="EMBL/GenBank/DDBJ databases">
        <title>Pan-genome of Gallibacterium spp.</title>
        <authorList>
            <person name="Kudirkiene E."/>
            <person name="Bojesen A.M."/>
        </authorList>
    </citation>
    <scope>NUCLEOTIDE SEQUENCE [LARGE SCALE GENOMIC DNA]</scope>
    <source>
        <strain evidence="6 7">F150</strain>
    </source>
</reference>
<dbReference type="InterPro" id="IPR050950">
    <property type="entry name" value="HTH-type_LysR_regulators"/>
</dbReference>
<evidence type="ECO:0000256" key="3">
    <source>
        <dbReference type="ARBA" id="ARBA00023125"/>
    </source>
</evidence>
<evidence type="ECO:0000256" key="2">
    <source>
        <dbReference type="ARBA" id="ARBA00023015"/>
    </source>
</evidence>
<evidence type="ECO:0000259" key="5">
    <source>
        <dbReference type="PROSITE" id="PS50931"/>
    </source>
</evidence>
<protein>
    <submittedName>
        <fullName evidence="6">LysR family transcriptional regulator</fullName>
    </submittedName>
</protein>
<dbReference type="PANTHER" id="PTHR30419">
    <property type="entry name" value="HTH-TYPE TRANSCRIPTIONAL REGULATOR YBHD"/>
    <property type="match status" value="1"/>
</dbReference>
<dbReference type="GO" id="GO:0005829">
    <property type="term" value="C:cytosol"/>
    <property type="evidence" value="ECO:0007669"/>
    <property type="project" value="TreeGrafter"/>
</dbReference>
<dbReference type="Pfam" id="PF03466">
    <property type="entry name" value="LysR_substrate"/>
    <property type="match status" value="1"/>
</dbReference>
<gene>
    <name evidence="6" type="ORF">QS62_07225</name>
</gene>
<dbReference type="InterPro" id="IPR005119">
    <property type="entry name" value="LysR_subst-bd"/>
</dbReference>
<dbReference type="InterPro" id="IPR036390">
    <property type="entry name" value="WH_DNA-bd_sf"/>
</dbReference>
<dbReference type="Gene3D" id="3.40.190.290">
    <property type="match status" value="1"/>
</dbReference>
<keyword evidence="3" id="KW-0238">DNA-binding</keyword>
<feature type="domain" description="HTH lysR-type" evidence="5">
    <location>
        <begin position="1"/>
        <end position="58"/>
    </location>
</feature>
<comment type="caution">
    <text evidence="6">The sequence shown here is derived from an EMBL/GenBank/DDBJ whole genome shotgun (WGS) entry which is preliminary data.</text>
</comment>
<accession>A0A1A7NV21</accession>
<keyword evidence="4" id="KW-0804">Transcription</keyword>
<dbReference type="SUPFAM" id="SSF53850">
    <property type="entry name" value="Periplasmic binding protein-like II"/>
    <property type="match status" value="1"/>
</dbReference>
<dbReference type="CDD" id="cd05466">
    <property type="entry name" value="PBP2_LTTR_substrate"/>
    <property type="match status" value="1"/>
</dbReference>
<dbReference type="GO" id="GO:0003677">
    <property type="term" value="F:DNA binding"/>
    <property type="evidence" value="ECO:0007669"/>
    <property type="project" value="UniProtKB-KW"/>
</dbReference>
<organism evidence="6 7">
    <name type="scientific">Gallibacterium salpingitidis</name>
    <dbReference type="NCBI Taxonomy" id="505341"/>
    <lineage>
        <taxon>Bacteria</taxon>
        <taxon>Pseudomonadati</taxon>
        <taxon>Pseudomonadota</taxon>
        <taxon>Gammaproteobacteria</taxon>
        <taxon>Pasteurellales</taxon>
        <taxon>Pasteurellaceae</taxon>
        <taxon>Gallibacterium</taxon>
    </lineage>
</organism>
<proteinExistence type="inferred from homology"/>
<evidence type="ECO:0000313" key="6">
    <source>
        <dbReference type="EMBL" id="OBW93543.1"/>
    </source>
</evidence>
<keyword evidence="2" id="KW-0805">Transcription regulation</keyword>
<dbReference type="GO" id="GO:0003700">
    <property type="term" value="F:DNA-binding transcription factor activity"/>
    <property type="evidence" value="ECO:0007669"/>
    <property type="project" value="InterPro"/>
</dbReference>
<dbReference type="PROSITE" id="PS50931">
    <property type="entry name" value="HTH_LYSR"/>
    <property type="match status" value="1"/>
</dbReference>
<dbReference type="RefSeq" id="WP_066108067.1">
    <property type="nucleotide sequence ID" value="NZ_JTJL01000037.1"/>
</dbReference>
<keyword evidence="7" id="KW-1185">Reference proteome</keyword>
<dbReference type="InterPro" id="IPR000847">
    <property type="entry name" value="LysR_HTH_N"/>
</dbReference>
<dbReference type="Pfam" id="PF00126">
    <property type="entry name" value="HTH_1"/>
    <property type="match status" value="1"/>
</dbReference>
<evidence type="ECO:0000256" key="1">
    <source>
        <dbReference type="ARBA" id="ARBA00009437"/>
    </source>
</evidence>
<comment type="similarity">
    <text evidence="1">Belongs to the LysR transcriptional regulatory family.</text>
</comment>
<dbReference type="InterPro" id="IPR036388">
    <property type="entry name" value="WH-like_DNA-bd_sf"/>
</dbReference>
<dbReference type="PRINTS" id="PR00039">
    <property type="entry name" value="HTHLYSR"/>
</dbReference>